<keyword evidence="10" id="KW-0732">Signal</keyword>
<keyword evidence="13" id="KW-0675">Receptor</keyword>
<dbReference type="CDD" id="cd01347">
    <property type="entry name" value="ligand_gated_channel"/>
    <property type="match status" value="1"/>
</dbReference>
<proteinExistence type="inferred from homology"/>
<organism evidence="13 14">
    <name type="scientific">Steroidobacter flavus</name>
    <dbReference type="NCBI Taxonomy" id="1842136"/>
    <lineage>
        <taxon>Bacteria</taxon>
        <taxon>Pseudomonadati</taxon>
        <taxon>Pseudomonadota</taxon>
        <taxon>Gammaproteobacteria</taxon>
        <taxon>Steroidobacterales</taxon>
        <taxon>Steroidobacteraceae</taxon>
        <taxon>Steroidobacter</taxon>
    </lineage>
</organism>
<keyword evidence="6 8" id="KW-0472">Membrane</keyword>
<evidence type="ECO:0000313" key="13">
    <source>
        <dbReference type="EMBL" id="MFC4308719.1"/>
    </source>
</evidence>
<dbReference type="InterPro" id="IPR000531">
    <property type="entry name" value="Beta-barrel_TonB"/>
</dbReference>
<dbReference type="InterPro" id="IPR012910">
    <property type="entry name" value="Plug_dom"/>
</dbReference>
<comment type="similarity">
    <text evidence="8 9">Belongs to the TonB-dependent receptor family.</text>
</comment>
<dbReference type="PANTHER" id="PTHR47234">
    <property type="match status" value="1"/>
</dbReference>
<comment type="caution">
    <text evidence="13">The sequence shown here is derived from an EMBL/GenBank/DDBJ whole genome shotgun (WGS) entry which is preliminary data.</text>
</comment>
<dbReference type="Pfam" id="PF00593">
    <property type="entry name" value="TonB_dep_Rec_b-barrel"/>
    <property type="match status" value="1"/>
</dbReference>
<dbReference type="InterPro" id="IPR037066">
    <property type="entry name" value="Plug_dom_sf"/>
</dbReference>
<name>A0ABV8SMA0_9GAMM</name>
<evidence type="ECO:0000259" key="11">
    <source>
        <dbReference type="Pfam" id="PF00593"/>
    </source>
</evidence>
<keyword evidence="4 8" id="KW-0812">Transmembrane</keyword>
<dbReference type="Pfam" id="PF07715">
    <property type="entry name" value="Plug"/>
    <property type="match status" value="1"/>
</dbReference>
<evidence type="ECO:0000256" key="6">
    <source>
        <dbReference type="ARBA" id="ARBA00023136"/>
    </source>
</evidence>
<evidence type="ECO:0000256" key="4">
    <source>
        <dbReference type="ARBA" id="ARBA00022692"/>
    </source>
</evidence>
<keyword evidence="2 8" id="KW-0813">Transport</keyword>
<feature type="chain" id="PRO_5045770383" evidence="10">
    <location>
        <begin position="35"/>
        <end position="771"/>
    </location>
</feature>
<dbReference type="Gene3D" id="2.170.130.10">
    <property type="entry name" value="TonB-dependent receptor, plug domain"/>
    <property type="match status" value="1"/>
</dbReference>
<keyword evidence="5 9" id="KW-0798">TonB box</keyword>
<accession>A0ABV8SMA0</accession>
<dbReference type="EMBL" id="JBHSDU010000003">
    <property type="protein sequence ID" value="MFC4308719.1"/>
    <property type="molecule type" value="Genomic_DNA"/>
</dbReference>
<dbReference type="SUPFAM" id="SSF56935">
    <property type="entry name" value="Porins"/>
    <property type="match status" value="1"/>
</dbReference>
<dbReference type="InterPro" id="IPR036942">
    <property type="entry name" value="Beta-barrel_TonB_sf"/>
</dbReference>
<evidence type="ECO:0000256" key="8">
    <source>
        <dbReference type="PROSITE-ProRule" id="PRU01360"/>
    </source>
</evidence>
<feature type="domain" description="TonB-dependent receptor plug" evidence="12">
    <location>
        <begin position="58"/>
        <end position="177"/>
    </location>
</feature>
<evidence type="ECO:0000256" key="3">
    <source>
        <dbReference type="ARBA" id="ARBA00022452"/>
    </source>
</evidence>
<dbReference type="RefSeq" id="WP_380595802.1">
    <property type="nucleotide sequence ID" value="NZ_JBHSDU010000003.1"/>
</dbReference>
<keyword evidence="3 8" id="KW-1134">Transmembrane beta strand</keyword>
<feature type="signal peptide" evidence="10">
    <location>
        <begin position="1"/>
        <end position="34"/>
    </location>
</feature>
<comment type="subcellular location">
    <subcellularLocation>
        <location evidence="1 8">Cell outer membrane</location>
        <topology evidence="1 8">Multi-pass membrane protein</topology>
    </subcellularLocation>
</comment>
<evidence type="ECO:0000256" key="9">
    <source>
        <dbReference type="RuleBase" id="RU003357"/>
    </source>
</evidence>
<evidence type="ECO:0000259" key="12">
    <source>
        <dbReference type="Pfam" id="PF07715"/>
    </source>
</evidence>
<evidence type="ECO:0000256" key="2">
    <source>
        <dbReference type="ARBA" id="ARBA00022448"/>
    </source>
</evidence>
<gene>
    <name evidence="13" type="ORF">ACFPN2_06465</name>
</gene>
<evidence type="ECO:0000256" key="10">
    <source>
        <dbReference type="SAM" id="SignalP"/>
    </source>
</evidence>
<feature type="domain" description="TonB-dependent receptor-like beta-barrel" evidence="11">
    <location>
        <begin position="312"/>
        <end position="728"/>
    </location>
</feature>
<keyword evidence="14" id="KW-1185">Reference proteome</keyword>
<dbReference type="PROSITE" id="PS52016">
    <property type="entry name" value="TONB_DEPENDENT_REC_3"/>
    <property type="match status" value="1"/>
</dbReference>
<evidence type="ECO:0000256" key="7">
    <source>
        <dbReference type="ARBA" id="ARBA00023237"/>
    </source>
</evidence>
<dbReference type="Gene3D" id="2.40.170.20">
    <property type="entry name" value="TonB-dependent receptor, beta-barrel domain"/>
    <property type="match status" value="1"/>
</dbReference>
<keyword evidence="7 8" id="KW-0998">Cell outer membrane</keyword>
<dbReference type="PANTHER" id="PTHR47234:SF3">
    <property type="entry name" value="SECRETIN_TONB SHORT N-TERMINAL DOMAIN-CONTAINING PROTEIN"/>
    <property type="match status" value="1"/>
</dbReference>
<dbReference type="Proteomes" id="UP001595904">
    <property type="component" value="Unassembled WGS sequence"/>
</dbReference>
<evidence type="ECO:0000256" key="1">
    <source>
        <dbReference type="ARBA" id="ARBA00004571"/>
    </source>
</evidence>
<evidence type="ECO:0000256" key="5">
    <source>
        <dbReference type="ARBA" id="ARBA00023077"/>
    </source>
</evidence>
<reference evidence="14" key="1">
    <citation type="journal article" date="2019" name="Int. J. Syst. Evol. Microbiol.">
        <title>The Global Catalogue of Microorganisms (GCM) 10K type strain sequencing project: providing services to taxonomists for standard genome sequencing and annotation.</title>
        <authorList>
            <consortium name="The Broad Institute Genomics Platform"/>
            <consortium name="The Broad Institute Genome Sequencing Center for Infectious Disease"/>
            <person name="Wu L."/>
            <person name="Ma J."/>
        </authorList>
    </citation>
    <scope>NUCLEOTIDE SEQUENCE [LARGE SCALE GENOMIC DNA]</scope>
    <source>
        <strain evidence="14">CGMCC 1.10759</strain>
    </source>
</reference>
<sequence length="771" mass="81383">MRGVKRSSHPSANPSRARALGAAISLVLAASASAQDAAVELDEVVVVGSRGTPRLVTESSSPIDLIDGDQLRATGFNDLSKALQFLAPSVNFPRSATGPSAANTRGVTLRGLSPDQVLVLVDGKRRHASSVLNFNNVVGRGTVPVDLNAIPLSAVERVEILRDGAAAQYGSDAIAGVVNIVLRGTDSQSFTSLQGGATEDGDGETAIVAAGTSFDVGDSGGITVTAESRYRDFTNGAGIDSRVGRVTNRQGDPESLDLGLVINARVPMGESELYGNIIASHRDSESAAQYRASNVSPLYPNGFLPLIDLDMLDLAATAGWSQPLGAWTLDISDTFGTNRADFKVGDSVNTSLGTASPTSFDAGGTRYQQNVLGLTLTRPIDILSGANLAFGLESRYETFEIVRGEEASLQGAGAQGFPGFNPPSPIDESRDAWSAFVDAEFHLTQAFSVGAAARYEDYSDFGDEVTGKLSAMFKPTSVIAFRATGSTGFRAPSLQQQYFSTVSSQSSGGVLVNVGTFAVNDPVARALGAQSLEAETSEHVSAGIVLTPMQGLTLSIDAFRIDIEDRIILSESLSGAAVTAILQQAGITNASQVRFFTNAADTTTEGYELTAAWRGTWFDSVRSELTLGYMSADTKLERVKSNSVVPSVPLLGLASIDLLTEAQPEDKVTLTSMQSWGDWQLRLDVTRFGEYRNVPVTTEQTYGAVTTLDVGVDYEITKSLRLSVGVINATDAYPDKIAQRASLQGGSLQYSEAGGLGSDGREYYARIWAGF</sequence>
<protein>
    <submittedName>
        <fullName evidence="13">TonB-dependent receptor plug domain-containing protein</fullName>
    </submittedName>
</protein>
<dbReference type="InterPro" id="IPR039426">
    <property type="entry name" value="TonB-dep_rcpt-like"/>
</dbReference>
<evidence type="ECO:0000313" key="14">
    <source>
        <dbReference type="Proteomes" id="UP001595904"/>
    </source>
</evidence>